<dbReference type="InterPro" id="IPR017938">
    <property type="entry name" value="Riboflavin_synthase-like_b-brl"/>
</dbReference>
<dbReference type="PANTHER" id="PTHR11972">
    <property type="entry name" value="NADPH OXIDASE"/>
    <property type="match status" value="1"/>
</dbReference>
<dbReference type="GO" id="GO:0005886">
    <property type="term" value="C:plasma membrane"/>
    <property type="evidence" value="ECO:0007669"/>
    <property type="project" value="TreeGrafter"/>
</dbReference>
<dbReference type="GO" id="GO:0016175">
    <property type="term" value="F:superoxide-generating NAD(P)H oxidase activity"/>
    <property type="evidence" value="ECO:0007669"/>
    <property type="project" value="TreeGrafter"/>
</dbReference>
<dbReference type="EMBL" id="DS022301">
    <property type="protein sequence ID" value="OAJ37888.1"/>
    <property type="molecule type" value="Genomic_DNA"/>
</dbReference>
<dbReference type="SUPFAM" id="SSF63380">
    <property type="entry name" value="Riboflavin synthase domain-like"/>
    <property type="match status" value="1"/>
</dbReference>
<reference evidence="10 11" key="1">
    <citation type="submission" date="2006-10" db="EMBL/GenBank/DDBJ databases">
        <title>The Genome Sequence of Batrachochytrium dendrobatidis JEL423.</title>
        <authorList>
            <consortium name="The Broad Institute Genome Sequencing Platform"/>
            <person name="Birren B."/>
            <person name="Lander E."/>
            <person name="Galagan J."/>
            <person name="Cuomo C."/>
            <person name="Devon K."/>
            <person name="Jaffe D."/>
            <person name="Butler J."/>
            <person name="Alvarez P."/>
            <person name="Gnerre S."/>
            <person name="Grabherr M."/>
            <person name="Kleber M."/>
            <person name="Mauceli E."/>
            <person name="Brockman W."/>
            <person name="Young S."/>
            <person name="LaButti K."/>
            <person name="Sykes S."/>
            <person name="DeCaprio D."/>
            <person name="Crawford M."/>
            <person name="Koehrsen M."/>
            <person name="Engels R."/>
            <person name="Montgomery P."/>
            <person name="Pearson M."/>
            <person name="Howarth C."/>
            <person name="Larson L."/>
            <person name="White J."/>
            <person name="O'Leary S."/>
            <person name="Kodira C."/>
            <person name="Zeng Q."/>
            <person name="Yandava C."/>
            <person name="Alvarado L."/>
            <person name="Longcore J."/>
            <person name="James T."/>
        </authorList>
    </citation>
    <scope>NUCLEOTIDE SEQUENCE [LARGE SCALE GENOMIC DNA]</scope>
    <source>
        <strain evidence="10 11">JEL423</strain>
    </source>
</reference>
<dbReference type="SUPFAM" id="SSF52343">
    <property type="entry name" value="Ferredoxin reductase-like, C-terminal NADP-linked domain"/>
    <property type="match status" value="1"/>
</dbReference>
<feature type="transmembrane region" description="Helical" evidence="8">
    <location>
        <begin position="628"/>
        <end position="655"/>
    </location>
</feature>
<proteinExistence type="predicted"/>
<keyword evidence="3" id="KW-0249">Electron transport</keyword>
<organism evidence="10 11">
    <name type="scientific">Batrachochytrium dendrobatidis (strain JEL423)</name>
    <dbReference type="NCBI Taxonomy" id="403673"/>
    <lineage>
        <taxon>Eukaryota</taxon>
        <taxon>Fungi</taxon>
        <taxon>Fungi incertae sedis</taxon>
        <taxon>Chytridiomycota</taxon>
        <taxon>Chytridiomycota incertae sedis</taxon>
        <taxon>Chytridiomycetes</taxon>
        <taxon>Rhizophydiales</taxon>
        <taxon>Rhizophydiales incertae sedis</taxon>
        <taxon>Batrachochytrium</taxon>
    </lineage>
</organism>
<evidence type="ECO:0000256" key="8">
    <source>
        <dbReference type="SAM" id="Phobius"/>
    </source>
</evidence>
<accession>A0A177WCQ5</accession>
<dbReference type="GO" id="GO:0033215">
    <property type="term" value="P:reductive iron assimilation"/>
    <property type="evidence" value="ECO:0007669"/>
    <property type="project" value="TreeGrafter"/>
</dbReference>
<evidence type="ECO:0000259" key="9">
    <source>
        <dbReference type="PROSITE" id="PS51384"/>
    </source>
</evidence>
<dbReference type="InterPro" id="IPR013130">
    <property type="entry name" value="Fe3_Rdtase_TM_dom"/>
</dbReference>
<dbReference type="PROSITE" id="PS51384">
    <property type="entry name" value="FAD_FR"/>
    <property type="match status" value="1"/>
</dbReference>
<keyword evidence="7 8" id="KW-0472">Membrane</keyword>
<feature type="transmembrane region" description="Helical" evidence="8">
    <location>
        <begin position="215"/>
        <end position="237"/>
    </location>
</feature>
<keyword evidence="6" id="KW-0813">Transport</keyword>
<dbReference type="Pfam" id="PF01794">
    <property type="entry name" value="Ferric_reduct"/>
    <property type="match status" value="1"/>
</dbReference>
<dbReference type="GO" id="GO:0000293">
    <property type="term" value="F:ferric-chelate reductase activity"/>
    <property type="evidence" value="ECO:0007669"/>
    <property type="project" value="TreeGrafter"/>
</dbReference>
<reference evidence="10 11" key="2">
    <citation type="submission" date="2016-05" db="EMBL/GenBank/DDBJ databases">
        <title>Lineage-specific infection strategies underlie the spectrum of fungal disease in amphibians.</title>
        <authorList>
            <person name="Cuomo C.A."/>
            <person name="Farrer R.A."/>
            <person name="James T."/>
            <person name="Longcore J."/>
            <person name="Birren B."/>
        </authorList>
    </citation>
    <scope>NUCLEOTIDE SEQUENCE [LARGE SCALE GENOMIC DNA]</scope>
    <source>
        <strain evidence="10 11">JEL423</strain>
    </source>
</reference>
<dbReference type="STRING" id="403673.A0A177WCQ5"/>
<keyword evidence="5" id="KW-0560">Oxidoreductase</keyword>
<dbReference type="Pfam" id="PF08022">
    <property type="entry name" value="FAD_binding_8"/>
    <property type="match status" value="1"/>
</dbReference>
<evidence type="ECO:0000313" key="10">
    <source>
        <dbReference type="EMBL" id="OAJ37888.1"/>
    </source>
</evidence>
<feature type="transmembrane region" description="Helical" evidence="8">
    <location>
        <begin position="20"/>
        <end position="43"/>
    </location>
</feature>
<evidence type="ECO:0000256" key="2">
    <source>
        <dbReference type="ARBA" id="ARBA00022692"/>
    </source>
</evidence>
<dbReference type="CDD" id="cd06186">
    <property type="entry name" value="NOX_Duox_like_FAD_NADP"/>
    <property type="match status" value="1"/>
</dbReference>
<dbReference type="PANTHER" id="PTHR11972:SF69">
    <property type="entry name" value="FERRIC REDUCTION OXIDASE 6-RELATED"/>
    <property type="match status" value="1"/>
</dbReference>
<dbReference type="OrthoDB" id="5532842at2759"/>
<dbReference type="Proteomes" id="UP000077115">
    <property type="component" value="Unassembled WGS sequence"/>
</dbReference>
<keyword evidence="6" id="KW-0406">Ion transport</keyword>
<dbReference type="InterPro" id="IPR013112">
    <property type="entry name" value="FAD-bd_8"/>
</dbReference>
<evidence type="ECO:0000256" key="7">
    <source>
        <dbReference type="ARBA" id="ARBA00023136"/>
    </source>
</evidence>
<dbReference type="InterPro" id="IPR039261">
    <property type="entry name" value="FNR_nucleotide-bd"/>
</dbReference>
<dbReference type="Pfam" id="PF08030">
    <property type="entry name" value="NAD_binding_6"/>
    <property type="match status" value="1"/>
</dbReference>
<dbReference type="eggNOG" id="KOG0039">
    <property type="taxonomic scope" value="Eukaryota"/>
</dbReference>
<sequence>MSHTEPALSLPSKSCANSFGLQLISTVSAIVAFGFILVLPSYLRVTNQSYHIVFGSVSSIDQYFLIYYVAPLGILTTAMYIRCWNNDADVANALCCSKPNQVPSRFWIPRWKIMSRLSNAFSACSSGDILLGSMVVLSNVLWLIVPIIIKVLMYPNGKLLSTRGFLNHISNTAAMTGVWDGGLAIVFAVRENLAAKALLGNDAGQYHRGIKYHIVLGYASFGFIIYHAIHFLVLYTVEGNLAYKILPWLSNKAYTNSMGIISCLSLILMIISSIFKARRSSYRIFYWTHQLYIAFLLFAIVHAYQSIYPLIAPLLYFIYDRILPRLKTSRNTTAIITKVSSDIVRVDIPILAEFKQTSTYAPGDWINLLIPSISSVNWHPFSIASYHATSPDTMTFFIKNYGPWTASVYNASSVYGTSVAVKVDGVFGSRSKEYLGYKHLVLVGGGTGIAALIPYMQHYLKATDGKITLVWTARNASDICAYRNMLELLSPSSTLMDRVTVHMHLTRCIPTAEVPIDDDEKLERTCIDLFTEKELDAKSVVENESSIFMHSHRVSTSALSYGTIPQDKKPCQTMFGIYAAILAVVMFSCGITGYILGRTLIPGYETQSCRLVPQNTLSFMDNFMCWYYYYWAPIVYACALATVGGLVSTTAMNFYRGRGSFQRYITQDESATKPLIESNTTHPLNAETLQQWFSPVQERPELDTILKGVFSRCSDKDTDKVAVMAAGPEHMVREVERVTVEGGQCFYRESWQI</sequence>
<feature type="transmembrane region" description="Helical" evidence="8">
    <location>
        <begin position="307"/>
        <end position="323"/>
    </location>
</feature>
<feature type="domain" description="FAD-binding FR-type" evidence="9">
    <location>
        <begin position="326"/>
        <end position="433"/>
    </location>
</feature>
<evidence type="ECO:0000256" key="3">
    <source>
        <dbReference type="ARBA" id="ARBA00022982"/>
    </source>
</evidence>
<feature type="transmembrane region" description="Helical" evidence="8">
    <location>
        <begin position="64"/>
        <end position="81"/>
    </location>
</feature>
<dbReference type="SFLD" id="SFLDG01168">
    <property type="entry name" value="Ferric_reductase_subgroup_(FRE"/>
    <property type="match status" value="1"/>
</dbReference>
<keyword evidence="4 8" id="KW-1133">Transmembrane helix</keyword>
<feature type="transmembrane region" description="Helical" evidence="8">
    <location>
        <begin position="575"/>
        <end position="596"/>
    </location>
</feature>
<protein>
    <recommendedName>
        <fullName evidence="9">FAD-binding FR-type domain-containing protein</fullName>
    </recommendedName>
</protein>
<dbReference type="InterPro" id="IPR050369">
    <property type="entry name" value="RBOH/FRE"/>
</dbReference>
<evidence type="ECO:0000256" key="6">
    <source>
        <dbReference type="ARBA" id="ARBA00023065"/>
    </source>
</evidence>
<evidence type="ECO:0000256" key="4">
    <source>
        <dbReference type="ARBA" id="ARBA00022989"/>
    </source>
</evidence>
<name>A0A177WCQ5_BATDL</name>
<comment type="subcellular location">
    <subcellularLocation>
        <location evidence="1">Membrane</location>
        <topology evidence="1">Multi-pass membrane protein</topology>
    </subcellularLocation>
</comment>
<gene>
    <name evidence="10" type="ORF">BDEG_21860</name>
</gene>
<dbReference type="SFLD" id="SFLDS00052">
    <property type="entry name" value="Ferric_Reductase_Domain"/>
    <property type="match status" value="1"/>
</dbReference>
<evidence type="ECO:0000256" key="1">
    <source>
        <dbReference type="ARBA" id="ARBA00004141"/>
    </source>
</evidence>
<dbReference type="InterPro" id="IPR013121">
    <property type="entry name" value="Fe_red_NAD-bd_6"/>
</dbReference>
<keyword evidence="2 8" id="KW-0812">Transmembrane</keyword>
<dbReference type="Gene3D" id="3.40.50.80">
    <property type="entry name" value="Nucleotide-binding domain of ferredoxin-NADP reductase (FNR) module"/>
    <property type="match status" value="1"/>
</dbReference>
<dbReference type="AlphaFoldDB" id="A0A177WCQ5"/>
<feature type="transmembrane region" description="Helical" evidence="8">
    <location>
        <begin position="257"/>
        <end position="277"/>
    </location>
</feature>
<evidence type="ECO:0000313" key="11">
    <source>
        <dbReference type="Proteomes" id="UP000077115"/>
    </source>
</evidence>
<dbReference type="InterPro" id="IPR017927">
    <property type="entry name" value="FAD-bd_FR_type"/>
</dbReference>
<dbReference type="VEuPathDB" id="FungiDB:BDEG_21860"/>
<feature type="transmembrane region" description="Helical" evidence="8">
    <location>
        <begin position="129"/>
        <end position="153"/>
    </location>
</feature>
<evidence type="ECO:0000256" key="5">
    <source>
        <dbReference type="ARBA" id="ARBA00023002"/>
    </source>
</evidence>